<feature type="domain" description="RNA polymerase Rpb4/RPC9 core" evidence="11">
    <location>
        <begin position="1"/>
        <end position="120"/>
    </location>
</feature>
<dbReference type="InterPro" id="IPR038846">
    <property type="entry name" value="RPC9"/>
</dbReference>
<evidence type="ECO:0000256" key="2">
    <source>
        <dbReference type="ARBA" id="ARBA00006898"/>
    </source>
</evidence>
<comment type="function">
    <text evidence="7">Accessory protein for the calcitonin gene-related peptide (CGRP) receptor. It modulates CGRP responsiveness in a variety of tissues.</text>
</comment>
<evidence type="ECO:0000256" key="8">
    <source>
        <dbReference type="ARBA" id="ARBA00044007"/>
    </source>
</evidence>
<evidence type="ECO:0000256" key="3">
    <source>
        <dbReference type="ARBA" id="ARBA00016672"/>
    </source>
</evidence>
<protein>
    <recommendedName>
        <fullName evidence="3">DNA-directed RNA polymerase III subunit RPC9</fullName>
    </recommendedName>
</protein>
<dbReference type="Gene3D" id="1.20.1250.40">
    <property type="match status" value="1"/>
</dbReference>
<dbReference type="InterPro" id="IPR010997">
    <property type="entry name" value="HRDC-like_sf"/>
</dbReference>
<evidence type="ECO:0000256" key="5">
    <source>
        <dbReference type="ARBA" id="ARBA00023163"/>
    </source>
</evidence>
<evidence type="ECO:0000256" key="6">
    <source>
        <dbReference type="ARBA" id="ARBA00023242"/>
    </source>
</evidence>
<keyword evidence="6" id="KW-0539">Nucleus</keyword>
<evidence type="ECO:0000256" key="4">
    <source>
        <dbReference type="ARBA" id="ARBA00022478"/>
    </source>
</evidence>
<evidence type="ECO:0000256" key="10">
    <source>
        <dbReference type="SAM" id="MobiDB-lite"/>
    </source>
</evidence>
<sequence length="198" mass="22850">MEVIDNAQGPLTSFEVLNILKEAKAGSSKQKTQSYKTLLYTSTKYLQSRPAAVQTKEGIENLMRALKPFKFTPPELVQIVDLRPTKAVELSLIAEETEARFTEEQEQQILKLVAEHLPKPPQEKKDKKDKGKKDSGKRDKDQEQKDKEQKDKEQKDKEQKDQEQKDQEQKDQEQKDQENKDQENKEMDAGGSEESMDL</sequence>
<proteinExistence type="inferred from homology"/>
<dbReference type="InterPro" id="IPR038324">
    <property type="entry name" value="Rpb4/RPC9_sf"/>
</dbReference>
<keyword evidence="12" id="KW-1185">Reference proteome</keyword>
<dbReference type="InterPro" id="IPR006590">
    <property type="entry name" value="RNA_pol_Rpb4/RPC9_core"/>
</dbReference>
<accession>A0A1I7Z626</accession>
<name>A0A1I7Z626_9BILA</name>
<dbReference type="Pfam" id="PF03874">
    <property type="entry name" value="RNA_pol_Rpb4"/>
    <property type="match status" value="1"/>
</dbReference>
<dbReference type="GO" id="GO:0000166">
    <property type="term" value="F:nucleotide binding"/>
    <property type="evidence" value="ECO:0007669"/>
    <property type="project" value="InterPro"/>
</dbReference>
<dbReference type="SMART" id="SM00657">
    <property type="entry name" value="RPOL4c"/>
    <property type="match status" value="1"/>
</dbReference>
<dbReference type="SUPFAM" id="SSF47819">
    <property type="entry name" value="HRDC-like"/>
    <property type="match status" value="1"/>
</dbReference>
<evidence type="ECO:0000313" key="13">
    <source>
        <dbReference type="WBParaSite" id="L893_g23194.t1"/>
    </source>
</evidence>
<reference evidence="13" key="1">
    <citation type="submission" date="2016-11" db="UniProtKB">
        <authorList>
            <consortium name="WormBaseParasite"/>
        </authorList>
    </citation>
    <scope>IDENTIFICATION</scope>
</reference>
<dbReference type="PANTHER" id="PTHR15561">
    <property type="entry name" value="CALCITONIN GENE-RELATED PEPTIDE-RECEPTOR COMPONENT PROTEIN"/>
    <property type="match status" value="1"/>
</dbReference>
<evidence type="ECO:0000313" key="12">
    <source>
        <dbReference type="Proteomes" id="UP000095287"/>
    </source>
</evidence>
<evidence type="ECO:0000256" key="7">
    <source>
        <dbReference type="ARBA" id="ARBA00043924"/>
    </source>
</evidence>
<dbReference type="GO" id="GO:0005666">
    <property type="term" value="C:RNA polymerase III complex"/>
    <property type="evidence" value="ECO:0007669"/>
    <property type="project" value="InterPro"/>
</dbReference>
<dbReference type="InterPro" id="IPR005574">
    <property type="entry name" value="Rpb4/RPC9"/>
</dbReference>
<evidence type="ECO:0000256" key="1">
    <source>
        <dbReference type="ARBA" id="ARBA00004123"/>
    </source>
</evidence>
<dbReference type="PANTHER" id="PTHR15561:SF0">
    <property type="entry name" value="DNA-DIRECTED RNA POLYMERASE III SUBUNIT RPC9"/>
    <property type="match status" value="1"/>
</dbReference>
<dbReference type="Proteomes" id="UP000095287">
    <property type="component" value="Unplaced"/>
</dbReference>
<comment type="subcellular location">
    <subcellularLocation>
        <location evidence="1">Nucleus</location>
    </subcellularLocation>
</comment>
<organism evidence="12 13">
    <name type="scientific">Steinernema glaseri</name>
    <dbReference type="NCBI Taxonomy" id="37863"/>
    <lineage>
        <taxon>Eukaryota</taxon>
        <taxon>Metazoa</taxon>
        <taxon>Ecdysozoa</taxon>
        <taxon>Nematoda</taxon>
        <taxon>Chromadorea</taxon>
        <taxon>Rhabditida</taxon>
        <taxon>Tylenchina</taxon>
        <taxon>Panagrolaimomorpha</taxon>
        <taxon>Strongyloidoidea</taxon>
        <taxon>Steinernematidae</taxon>
        <taxon>Steinernema</taxon>
    </lineage>
</organism>
<comment type="similarity">
    <text evidence="2">Belongs to the eukaryotic RPC9 RNA polymerase subunit family.</text>
</comment>
<dbReference type="WBParaSite" id="L893_g23194.t1">
    <property type="protein sequence ID" value="L893_g23194.t1"/>
    <property type="gene ID" value="L893_g23194"/>
</dbReference>
<feature type="compositionally biased region" description="Basic and acidic residues" evidence="10">
    <location>
        <begin position="113"/>
        <end position="188"/>
    </location>
</feature>
<feature type="region of interest" description="Disordered" evidence="10">
    <location>
        <begin position="113"/>
        <end position="198"/>
    </location>
</feature>
<evidence type="ECO:0000259" key="11">
    <source>
        <dbReference type="SMART" id="SM00657"/>
    </source>
</evidence>
<comment type="function">
    <text evidence="9">DNA-dependent RNA polymerase catalyzes the transcription of DNA into RNA using the four ribonucleoside triphosphates as substrates. Specific peripheric component of RNA polymerase III (Pol III) which synthesizes small non-coding RNAs including 5S rRNA, snRNAs, tRNAs and miRNAs from at least 500 distinct genomic loci. With POLR3H/RPC8 forms a mobile stalk that protrudes from Pol III core and functions primarily in transcription initiation. Pol III plays a key role in sensing and limiting infection by intracellular bacteria and DNA viruses. Acts as nuclear and cytosolic DNA sensor involved in innate immune response. Can sense non-self dsDNA that serves as template for transcription into dsRNA. The non-self RNA polymerase III transcripts, such as Epstein-Barr virus-encoded RNAs (EBERs) induce type I interferon and NF-kappa-B through the RIG-I pathway.</text>
</comment>
<keyword evidence="5" id="KW-0804">Transcription</keyword>
<dbReference type="AlphaFoldDB" id="A0A1I7Z626"/>
<evidence type="ECO:0000256" key="9">
    <source>
        <dbReference type="ARBA" id="ARBA00045808"/>
    </source>
</evidence>
<keyword evidence="4" id="KW-0240">DNA-directed RNA polymerase</keyword>
<dbReference type="GO" id="GO:0006384">
    <property type="term" value="P:transcription initiation at RNA polymerase III promoter"/>
    <property type="evidence" value="ECO:0007669"/>
    <property type="project" value="InterPro"/>
</dbReference>
<comment type="subunit">
    <text evidence="8">Component of the RNA polymerase III complex consisting of 17 subunits: a ten-subunit horseshoe-shaped catalytic core composed of POLR3A/RPC1, POLR3B/RPC2, POLR1C/RPAC1, POLR1D/RPAC2, POLR3K/RPC10, POLR2E/RPABC1, POLR2F/RPABC2, POLR2H/RPABC3, POLR2K/RPABC4 and POLR2L/RPABC5; a mobile stalk composed of two subunits POLR3H/RPC8 and CRCP/RPC9, protruding from the core and functioning primarily in transcription initiation; and additional subunits homologous to general transcription factors of the RNA polymerase II machinery, POLR3C/RPC3-POLR3F/RPC6-POLR3G/RPC7 heterotrimer required for transcription initiation and POLR3D/RPC4-POLR3E/RPC5 heterodimer involved in both transcription initiation and termination.</text>
</comment>